<accession>A0ABN6QYE1</accession>
<name>A0ABN6QYE1_STRNI</name>
<sequence>MVRWPGAPEDVERGHHVEWTVEEDIAWAGNTRPTADTTPALHEDGDQIVLRGRLNLTGDGAAFLDLGSGTQILFDLADPPPPDEVHGTWVEIRVRRESVSLWPYLV</sequence>
<dbReference type="EMBL" id="AP026073">
    <property type="protein sequence ID" value="BDM70305.1"/>
    <property type="molecule type" value="Genomic_DNA"/>
</dbReference>
<reference evidence="1" key="1">
    <citation type="submission" date="2022-06" db="EMBL/GenBank/DDBJ databases">
        <title>Complete genome sequence of Streptomyces nigrescens HEK616.</title>
        <authorList>
            <person name="Asamizu S."/>
            <person name="Onaka H."/>
        </authorList>
    </citation>
    <scope>NUCLEOTIDE SEQUENCE</scope>
    <source>
        <strain evidence="1">HEK616</strain>
    </source>
</reference>
<evidence type="ECO:0000313" key="1">
    <source>
        <dbReference type="EMBL" id="BDM70305.1"/>
    </source>
</evidence>
<gene>
    <name evidence="1" type="ORF">HEK616_37920</name>
</gene>
<dbReference type="RefSeq" id="WP_261954056.1">
    <property type="nucleotide sequence ID" value="NZ_AP026073.1"/>
</dbReference>
<proteinExistence type="predicted"/>
<evidence type="ECO:0000313" key="2">
    <source>
        <dbReference type="Proteomes" id="UP001059597"/>
    </source>
</evidence>
<dbReference type="Proteomes" id="UP001059597">
    <property type="component" value="Chromosome"/>
</dbReference>
<organism evidence="1 2">
    <name type="scientific">Streptomyces nigrescens</name>
    <dbReference type="NCBI Taxonomy" id="1920"/>
    <lineage>
        <taxon>Bacteria</taxon>
        <taxon>Bacillati</taxon>
        <taxon>Actinomycetota</taxon>
        <taxon>Actinomycetes</taxon>
        <taxon>Kitasatosporales</taxon>
        <taxon>Streptomycetaceae</taxon>
        <taxon>Streptomyces</taxon>
    </lineage>
</organism>
<protein>
    <submittedName>
        <fullName evidence="1">Uncharacterized protein</fullName>
    </submittedName>
</protein>
<keyword evidence="2" id="KW-1185">Reference proteome</keyword>